<dbReference type="RefSeq" id="WP_226748073.1">
    <property type="nucleotide sequence ID" value="NZ_JAJATZ010000003.1"/>
</dbReference>
<keyword evidence="3" id="KW-1185">Reference proteome</keyword>
<proteinExistence type="predicted"/>
<feature type="transmembrane region" description="Helical" evidence="1">
    <location>
        <begin position="112"/>
        <end position="131"/>
    </location>
</feature>
<keyword evidence="1" id="KW-0812">Transmembrane</keyword>
<keyword evidence="1" id="KW-0472">Membrane</keyword>
<dbReference type="EMBL" id="JAJATZ010000003">
    <property type="protein sequence ID" value="MCB5199301.1"/>
    <property type="molecule type" value="Genomic_DNA"/>
</dbReference>
<gene>
    <name evidence="2" type="ORF">LGQ03_08610</name>
</gene>
<sequence>MTPTDTTPETRSLHLATGFAIVAAGVIGLDWLMLGDGGSLTREGGSVETMSMLGYIYALVIYLWRARPVFWPVPVILLFMAAREGDLDKALTSEGILSTKILLYDTALWEKSLAVAIWVLLIAALVMLARYRAPLLWRDLRRGAPWALLFLAGLFIAAFSKTIDGLGRKLGAFGVEVATEVVQGSGIVEEALELLIPILFVMAICLRTRKPT</sequence>
<keyword evidence="1" id="KW-1133">Transmembrane helix</keyword>
<name>A0ABS8BUB6_9RHOB</name>
<reference evidence="2" key="1">
    <citation type="submission" date="2021-10" db="EMBL/GenBank/DDBJ databases">
        <title>Loktanella gaetbuli sp. nov., isolated from a tidal flat.</title>
        <authorList>
            <person name="Park S."/>
            <person name="Yoon J.-H."/>
        </authorList>
    </citation>
    <scope>NUCLEOTIDE SEQUENCE</scope>
    <source>
        <strain evidence="2">TSTF-M6</strain>
    </source>
</reference>
<organism evidence="2 3">
    <name type="scientific">Loktanella gaetbuli</name>
    <dbReference type="NCBI Taxonomy" id="2881335"/>
    <lineage>
        <taxon>Bacteria</taxon>
        <taxon>Pseudomonadati</taxon>
        <taxon>Pseudomonadota</taxon>
        <taxon>Alphaproteobacteria</taxon>
        <taxon>Rhodobacterales</taxon>
        <taxon>Roseobacteraceae</taxon>
        <taxon>Loktanella</taxon>
    </lineage>
</organism>
<feature type="transmembrane region" description="Helical" evidence="1">
    <location>
        <begin position="46"/>
        <end position="64"/>
    </location>
</feature>
<protein>
    <submittedName>
        <fullName evidence="2">Uncharacterized protein</fullName>
    </submittedName>
</protein>
<evidence type="ECO:0000256" key="1">
    <source>
        <dbReference type="SAM" id="Phobius"/>
    </source>
</evidence>
<evidence type="ECO:0000313" key="2">
    <source>
        <dbReference type="EMBL" id="MCB5199301.1"/>
    </source>
</evidence>
<comment type="caution">
    <text evidence="2">The sequence shown here is derived from an EMBL/GenBank/DDBJ whole genome shotgun (WGS) entry which is preliminary data.</text>
</comment>
<evidence type="ECO:0000313" key="3">
    <source>
        <dbReference type="Proteomes" id="UP001138961"/>
    </source>
</evidence>
<dbReference type="Proteomes" id="UP001138961">
    <property type="component" value="Unassembled WGS sequence"/>
</dbReference>
<feature type="transmembrane region" description="Helical" evidence="1">
    <location>
        <begin position="12"/>
        <end position="34"/>
    </location>
</feature>
<accession>A0ABS8BUB6</accession>
<feature type="transmembrane region" description="Helical" evidence="1">
    <location>
        <begin position="143"/>
        <end position="160"/>
    </location>
</feature>